<feature type="transmembrane region" description="Helical" evidence="1">
    <location>
        <begin position="76"/>
        <end position="94"/>
    </location>
</feature>
<feature type="transmembrane region" description="Helical" evidence="1">
    <location>
        <begin position="167"/>
        <end position="190"/>
    </location>
</feature>
<organism evidence="2">
    <name type="scientific">Psilocybe cubensis</name>
    <name type="common">Psychedelic mushroom</name>
    <name type="synonym">Stropharia cubensis</name>
    <dbReference type="NCBI Taxonomy" id="181762"/>
    <lineage>
        <taxon>Eukaryota</taxon>
        <taxon>Fungi</taxon>
        <taxon>Dikarya</taxon>
        <taxon>Basidiomycota</taxon>
        <taxon>Agaricomycotina</taxon>
        <taxon>Agaricomycetes</taxon>
        <taxon>Agaricomycetidae</taxon>
        <taxon>Agaricales</taxon>
        <taxon>Agaricineae</taxon>
        <taxon>Strophariaceae</taxon>
        <taxon>Psilocybe</taxon>
    </lineage>
</organism>
<evidence type="ECO:0000313" key="2">
    <source>
        <dbReference type="EMBL" id="KAG5171006.1"/>
    </source>
</evidence>
<gene>
    <name evidence="2" type="ORF">JR316_003083</name>
</gene>
<dbReference type="AlphaFoldDB" id="A0A8H8CML7"/>
<proteinExistence type="predicted"/>
<dbReference type="EMBL" id="JAFIQS010000003">
    <property type="protein sequence ID" value="KAG5171006.1"/>
    <property type="molecule type" value="Genomic_DNA"/>
</dbReference>
<reference evidence="2" key="1">
    <citation type="submission" date="2021-02" db="EMBL/GenBank/DDBJ databases">
        <title>Psilocybe cubensis genome.</title>
        <authorList>
            <person name="Mckernan K.J."/>
            <person name="Crawford S."/>
            <person name="Trippe A."/>
            <person name="Kane L.T."/>
            <person name="Mclaughlin S."/>
        </authorList>
    </citation>
    <scope>NUCLEOTIDE SEQUENCE [LARGE SCALE GENOMIC DNA]</scope>
    <source>
        <strain evidence="2">MGC-MH-2018</strain>
    </source>
</reference>
<keyword evidence="1" id="KW-0812">Transmembrane</keyword>
<evidence type="ECO:0000256" key="1">
    <source>
        <dbReference type="SAM" id="Phobius"/>
    </source>
</evidence>
<comment type="caution">
    <text evidence="2">The sequence shown here is derived from an EMBL/GenBank/DDBJ whole genome shotgun (WGS) entry which is preliminary data.</text>
</comment>
<accession>A0A8H8CML7</accession>
<keyword evidence="1" id="KW-1133">Transmembrane helix</keyword>
<sequence length="298" mass="32277">MSLLAPLIALYRYSLEPVAPFTWLGWGISSLDVVAAFRLCVLLRQIREDALKKHISTKGSQAPEEASFVKSASTTLLVVYGDMLFILFALAPFLGQPPSFMISGIVPALYTAIQAIVDNLPYVPEISAELEVPLSLLDGFTRAYLLCNLIPPAVTANASPAISSSPWTLLISSLLIANGGFFMTNLFSFLSPVSLSVQTPPELKAYGWTTADLWCAPVVTGLYALLTHAQPYWAELHSILSGVLGSTSLGEPVKPLDPETARAVCALLLSGLFFGRTTKNFGLWKPFTKKIEPKVKTQ</sequence>
<protein>
    <submittedName>
        <fullName evidence="2">Uncharacterized protein</fullName>
    </submittedName>
</protein>
<feature type="transmembrane region" description="Helical" evidence="1">
    <location>
        <begin position="24"/>
        <end position="43"/>
    </location>
</feature>
<name>A0A8H8CML7_PSICU</name>
<keyword evidence="1" id="KW-0472">Membrane</keyword>